<dbReference type="SMART" id="SM00347">
    <property type="entry name" value="HTH_MARR"/>
    <property type="match status" value="1"/>
</dbReference>
<proteinExistence type="predicted"/>
<evidence type="ECO:0000313" key="3">
    <source>
        <dbReference type="Proteomes" id="UP000317355"/>
    </source>
</evidence>
<evidence type="ECO:0000313" key="2">
    <source>
        <dbReference type="EMBL" id="TVT56922.1"/>
    </source>
</evidence>
<dbReference type="EMBL" id="VMRY01000016">
    <property type="protein sequence ID" value="TVT56922.1"/>
    <property type="molecule type" value="Genomic_DNA"/>
</dbReference>
<dbReference type="GO" id="GO:0003700">
    <property type="term" value="F:DNA-binding transcription factor activity"/>
    <property type="evidence" value="ECO:0007669"/>
    <property type="project" value="InterPro"/>
</dbReference>
<evidence type="ECO:0000259" key="1">
    <source>
        <dbReference type="PROSITE" id="PS50995"/>
    </source>
</evidence>
<comment type="caution">
    <text evidence="2">The sequence shown here is derived from an EMBL/GenBank/DDBJ whole genome shotgun (WGS) entry which is preliminary data.</text>
</comment>
<dbReference type="InterPro" id="IPR000835">
    <property type="entry name" value="HTH_MarR-typ"/>
</dbReference>
<dbReference type="InterPro" id="IPR036388">
    <property type="entry name" value="WH-like_DNA-bd_sf"/>
</dbReference>
<dbReference type="Pfam" id="PF01047">
    <property type="entry name" value="MarR"/>
    <property type="match status" value="1"/>
</dbReference>
<dbReference type="PANTHER" id="PTHR33164">
    <property type="entry name" value="TRANSCRIPTIONAL REGULATOR, MARR FAMILY"/>
    <property type="match status" value="1"/>
</dbReference>
<feature type="domain" description="HTH marR-type" evidence="1">
    <location>
        <begin position="19"/>
        <end position="151"/>
    </location>
</feature>
<dbReference type="PROSITE" id="PS50995">
    <property type="entry name" value="HTH_MARR_2"/>
    <property type="match status" value="1"/>
</dbReference>
<sequence>MNEKSKKSSETSIDYSLLPELLGYQLRLTQLAVFKDFSESVDDAQITPSLFAVLVVINANKDLKQTELAKAVRLDRSSVVSVIDKLEKRNLVIRKRVEGDRRTNALELTKQGRALLSQLTRRVKVHEQRLTENLTEREQATLIKLLGKILPDAR</sequence>
<dbReference type="InterPro" id="IPR039422">
    <property type="entry name" value="MarR/SlyA-like"/>
</dbReference>
<dbReference type="Proteomes" id="UP000317355">
    <property type="component" value="Unassembled WGS sequence"/>
</dbReference>
<name>A0A558D7C1_9GAMM</name>
<organism evidence="2 3">
    <name type="scientific">Sedimenticola thiotaurini</name>
    <dbReference type="NCBI Taxonomy" id="1543721"/>
    <lineage>
        <taxon>Bacteria</taxon>
        <taxon>Pseudomonadati</taxon>
        <taxon>Pseudomonadota</taxon>
        <taxon>Gammaproteobacteria</taxon>
        <taxon>Chromatiales</taxon>
        <taxon>Sedimenticolaceae</taxon>
        <taxon>Sedimenticola</taxon>
    </lineage>
</organism>
<accession>A0A558D7C1</accession>
<gene>
    <name evidence="2" type="ORF">FHK82_06295</name>
</gene>
<dbReference type="PRINTS" id="PR00598">
    <property type="entry name" value="HTHMARR"/>
</dbReference>
<reference evidence="2 3" key="1">
    <citation type="submission" date="2019-07" db="EMBL/GenBank/DDBJ databases">
        <title>The pathways for chlorine oxyanion respiration interact through the shared metabolite chlorate.</title>
        <authorList>
            <person name="Barnum T.P."/>
            <person name="Cheng Y."/>
            <person name="Hill K.A."/>
            <person name="Lucas L.N."/>
            <person name="Carlson H.K."/>
            <person name="Coates J.D."/>
        </authorList>
    </citation>
    <scope>NUCLEOTIDE SEQUENCE [LARGE SCALE GENOMIC DNA]</scope>
    <source>
        <strain evidence="2">BK-3</strain>
    </source>
</reference>
<dbReference type="PANTHER" id="PTHR33164:SF89">
    <property type="entry name" value="MARR FAMILY REGULATORY PROTEIN"/>
    <property type="match status" value="1"/>
</dbReference>
<dbReference type="Gene3D" id="1.10.10.10">
    <property type="entry name" value="Winged helix-like DNA-binding domain superfamily/Winged helix DNA-binding domain"/>
    <property type="match status" value="1"/>
</dbReference>
<dbReference type="SUPFAM" id="SSF46785">
    <property type="entry name" value="Winged helix' DNA-binding domain"/>
    <property type="match status" value="1"/>
</dbReference>
<dbReference type="AlphaFoldDB" id="A0A558D7C1"/>
<dbReference type="GO" id="GO:0006950">
    <property type="term" value="P:response to stress"/>
    <property type="evidence" value="ECO:0007669"/>
    <property type="project" value="TreeGrafter"/>
</dbReference>
<protein>
    <submittedName>
        <fullName evidence="2">MarR family transcriptional regulator</fullName>
    </submittedName>
</protein>
<dbReference type="InterPro" id="IPR036390">
    <property type="entry name" value="WH_DNA-bd_sf"/>
</dbReference>